<comment type="subcellular location">
    <subcellularLocation>
        <location evidence="1">Membrane</location>
        <topology evidence="1">Single-pass membrane protein</topology>
    </subcellularLocation>
</comment>
<dbReference type="GO" id="GO:0005886">
    <property type="term" value="C:plasma membrane"/>
    <property type="evidence" value="ECO:0007669"/>
    <property type="project" value="TreeGrafter"/>
</dbReference>
<proteinExistence type="predicted"/>
<evidence type="ECO:0000256" key="1">
    <source>
        <dbReference type="ARBA" id="ARBA00004167"/>
    </source>
</evidence>
<dbReference type="SMART" id="SM00192">
    <property type="entry name" value="LDLa"/>
    <property type="match status" value="4"/>
</dbReference>
<dbReference type="InterPro" id="IPR036055">
    <property type="entry name" value="LDL_receptor-like_sf"/>
</dbReference>
<dbReference type="PROSITE" id="PS01209">
    <property type="entry name" value="LDLRA_1"/>
    <property type="match status" value="2"/>
</dbReference>
<dbReference type="InterPro" id="IPR023415">
    <property type="entry name" value="LDLR_class-A_CS"/>
</dbReference>
<dbReference type="FunFam" id="4.10.400.10:FF:000065">
    <property type="entry name" value="Transmembrane protease serine 7"/>
    <property type="match status" value="2"/>
</dbReference>
<feature type="disulfide bond" evidence="9">
    <location>
        <begin position="196"/>
        <end position="208"/>
    </location>
</feature>
<keyword evidence="5 11" id="KW-0472">Membrane</keyword>
<feature type="compositionally biased region" description="Low complexity" evidence="10">
    <location>
        <begin position="37"/>
        <end position="54"/>
    </location>
</feature>
<keyword evidence="12" id="KW-1185">Reference proteome</keyword>
<sequence length="361" mass="38438">MRTRPGRLGQRGRRGSPTASRRMRTPLRTSRARCARASRGPASQSSAPARATARSSRRLLRRGRGQMAGRRLLLLLLLAGLLVPARLQTPGQEAAPCGAGEFGCLQGGCVPLQQTCDGERDCADGSDESTCSAPGLPCGPRLWQCRTARLCLPWGHLCDGHRDCPDGTDESAETCQLHEALSSTGPSTASTEVPLCGAGEFRCLQGGCVPLQQTCDGERDCADGSDESTCSSTPGLSCGPHLWQCRTARLCLPRGHLCNGHRDCPDGTDESAETCQLHEALSSVGPSMASTETPSETPGSFLHQAPLWVIATIVLLSVLVGIGCISAWRRSRKKSSFTSISLEKTSKEQLMPARRPSTTFP</sequence>
<accession>A0A3Q0GW60</accession>
<dbReference type="Gene3D" id="2.40.128.620">
    <property type="match status" value="2"/>
</dbReference>
<evidence type="ECO:0000256" key="3">
    <source>
        <dbReference type="ARBA" id="ARBA00022737"/>
    </source>
</evidence>
<keyword evidence="2 11" id="KW-0812">Transmembrane</keyword>
<evidence type="ECO:0000256" key="6">
    <source>
        <dbReference type="ARBA" id="ARBA00023157"/>
    </source>
</evidence>
<feature type="transmembrane region" description="Helical" evidence="11">
    <location>
        <begin position="307"/>
        <end position="328"/>
    </location>
</feature>
<evidence type="ECO:0000256" key="2">
    <source>
        <dbReference type="ARBA" id="ARBA00022692"/>
    </source>
</evidence>
<dbReference type="InterPro" id="IPR002172">
    <property type="entry name" value="LDrepeatLR_classA_rpt"/>
</dbReference>
<feature type="disulfide bond" evidence="9">
    <location>
        <begin position="104"/>
        <end position="122"/>
    </location>
</feature>
<dbReference type="InterPro" id="IPR051221">
    <property type="entry name" value="LDLR-related"/>
</dbReference>
<dbReference type="PANTHER" id="PTHR22722">
    <property type="entry name" value="LOW-DENSITY LIPOPROTEIN RECEPTOR-RELATED PROTEIN 2-RELATED"/>
    <property type="match status" value="1"/>
</dbReference>
<keyword evidence="3" id="KW-0677">Repeat</keyword>
<evidence type="ECO:0000256" key="5">
    <source>
        <dbReference type="ARBA" id="ARBA00023136"/>
    </source>
</evidence>
<dbReference type="PRINTS" id="PR00261">
    <property type="entry name" value="LDLRECEPTOR"/>
</dbReference>
<organism evidence="12 13">
    <name type="scientific">Alligator sinensis</name>
    <name type="common">Chinese alligator</name>
    <dbReference type="NCBI Taxonomy" id="38654"/>
    <lineage>
        <taxon>Eukaryota</taxon>
        <taxon>Metazoa</taxon>
        <taxon>Chordata</taxon>
        <taxon>Craniata</taxon>
        <taxon>Vertebrata</taxon>
        <taxon>Euteleostomi</taxon>
        <taxon>Archelosauria</taxon>
        <taxon>Archosauria</taxon>
        <taxon>Crocodylia</taxon>
        <taxon>Alligatoridae</taxon>
        <taxon>Alligatorinae</taxon>
        <taxon>Alligator</taxon>
    </lineage>
</organism>
<keyword evidence="6 9" id="KW-1015">Disulfide bond</keyword>
<comment type="caution">
    <text evidence="9">Lacks conserved residue(s) required for the propagation of feature annotation.</text>
</comment>
<evidence type="ECO:0000256" key="9">
    <source>
        <dbReference type="PROSITE-ProRule" id="PRU00124"/>
    </source>
</evidence>
<name>A0A3Q0GW60_ALLSI</name>
<dbReference type="Pfam" id="PF00057">
    <property type="entry name" value="Ldl_recept_a"/>
    <property type="match status" value="4"/>
</dbReference>
<feature type="region of interest" description="Disordered" evidence="10">
    <location>
        <begin position="1"/>
        <end position="62"/>
    </location>
</feature>
<evidence type="ECO:0000313" key="12">
    <source>
        <dbReference type="Proteomes" id="UP000189705"/>
    </source>
</evidence>
<protein>
    <submittedName>
        <fullName evidence="13">CD320 antigen isoform X2</fullName>
    </submittedName>
</protein>
<dbReference type="GeneID" id="102383549"/>
<dbReference type="CTD" id="51293"/>
<feature type="disulfide bond" evidence="9">
    <location>
        <begin position="203"/>
        <end position="221"/>
    </location>
</feature>
<feature type="disulfide bond" evidence="9">
    <location>
        <begin position="97"/>
        <end position="109"/>
    </location>
</feature>
<evidence type="ECO:0000313" key="13">
    <source>
        <dbReference type="RefSeq" id="XP_025062415.1"/>
    </source>
</evidence>
<evidence type="ECO:0000256" key="8">
    <source>
        <dbReference type="ARBA" id="ARBA00023180"/>
    </source>
</evidence>
<evidence type="ECO:0000256" key="10">
    <source>
        <dbReference type="SAM" id="MobiDB-lite"/>
    </source>
</evidence>
<evidence type="ECO:0000256" key="11">
    <source>
        <dbReference type="SAM" id="Phobius"/>
    </source>
</evidence>
<reference evidence="13" key="1">
    <citation type="submission" date="2025-08" db="UniProtKB">
        <authorList>
            <consortium name="RefSeq"/>
        </authorList>
    </citation>
    <scope>IDENTIFICATION</scope>
</reference>
<keyword evidence="8" id="KW-0325">Glycoprotein</keyword>
<feature type="compositionally biased region" description="Basic residues" evidence="10">
    <location>
        <begin position="1"/>
        <end position="14"/>
    </location>
</feature>
<dbReference type="PROSITE" id="PS50068">
    <property type="entry name" value="LDLRA_2"/>
    <property type="match status" value="4"/>
</dbReference>
<dbReference type="GO" id="GO:0043235">
    <property type="term" value="C:receptor complex"/>
    <property type="evidence" value="ECO:0007669"/>
    <property type="project" value="TreeGrafter"/>
</dbReference>
<feature type="compositionally biased region" description="Basic residues" evidence="10">
    <location>
        <begin position="21"/>
        <end position="36"/>
    </location>
</feature>
<dbReference type="RefSeq" id="XP_025062415.1">
    <property type="nucleotide sequence ID" value="XM_025206630.1"/>
</dbReference>
<dbReference type="Gene3D" id="4.10.400.10">
    <property type="entry name" value="Low-density Lipoprotein Receptor"/>
    <property type="match status" value="2"/>
</dbReference>
<dbReference type="CDD" id="cd00112">
    <property type="entry name" value="LDLa"/>
    <property type="match status" value="4"/>
</dbReference>
<dbReference type="Proteomes" id="UP000189705">
    <property type="component" value="Unplaced"/>
</dbReference>
<evidence type="ECO:0000256" key="4">
    <source>
        <dbReference type="ARBA" id="ARBA00022989"/>
    </source>
</evidence>
<evidence type="ECO:0000256" key="7">
    <source>
        <dbReference type="ARBA" id="ARBA00023170"/>
    </source>
</evidence>
<dbReference type="SUPFAM" id="SSF57424">
    <property type="entry name" value="LDL receptor-like module"/>
    <property type="match status" value="4"/>
</dbReference>
<keyword evidence="4 11" id="KW-1133">Transmembrane helix</keyword>
<dbReference type="AlphaFoldDB" id="A0A3Q0GW60"/>
<feature type="disulfide bond" evidence="9">
    <location>
        <begin position="215"/>
        <end position="230"/>
    </location>
</feature>
<gene>
    <name evidence="13" type="primary">CD320</name>
</gene>
<feature type="disulfide bond" evidence="9">
    <location>
        <begin position="116"/>
        <end position="131"/>
    </location>
</feature>
<keyword evidence="7" id="KW-0675">Receptor</keyword>